<gene>
    <name evidence="3" type="ORF">BD410DRAFT_835597</name>
</gene>
<protein>
    <submittedName>
        <fullName evidence="3">Uncharacterized protein</fullName>
    </submittedName>
</protein>
<dbReference type="EMBL" id="ML170159">
    <property type="protein sequence ID" value="TDL27299.1"/>
    <property type="molecule type" value="Genomic_DNA"/>
</dbReference>
<feature type="compositionally biased region" description="Basic residues" evidence="2">
    <location>
        <begin position="257"/>
        <end position="270"/>
    </location>
</feature>
<dbReference type="AlphaFoldDB" id="A0A4Y7QKD9"/>
<evidence type="ECO:0000313" key="4">
    <source>
        <dbReference type="Proteomes" id="UP000294933"/>
    </source>
</evidence>
<keyword evidence="1" id="KW-0175">Coiled coil</keyword>
<feature type="compositionally biased region" description="Low complexity" evidence="2">
    <location>
        <begin position="330"/>
        <end position="341"/>
    </location>
</feature>
<proteinExistence type="predicted"/>
<evidence type="ECO:0000313" key="3">
    <source>
        <dbReference type="EMBL" id="TDL27299.1"/>
    </source>
</evidence>
<dbReference type="VEuPathDB" id="FungiDB:BD410DRAFT_835597"/>
<sequence length="355" mass="39786">MSVSLLSDLEDMFLKRHGRQLVELEEKNRNLQAACDNLRKKLFLEENKAHTLASRLGFSDYETMDHAISSMPSVWNARTIEASRHETAALRSDRDKQIVALQNIQEMHSLSLMEITSLKDERDRLLEENKQLHSGIATANTKLLSETSSGSAAGIFTGLSGSTLGLRQNTAPSSVEDIPNSRDRAKDPTSNALTDYQQPINDDDGCTVEHLKSRLSVLNHKYDALLAAKTLAAKKYMEDYTKWKEFKLWWYENSRKTRKKKRASGHHTHSRTSVARPTVKHVTITSSDAIDRSEDASHVTTSETHTGEGKDHFLDTTVLEHPGMGSGRQTTSTPESKTTTSVQGNLTPLSKERKR</sequence>
<dbReference type="OrthoDB" id="5801062at2759"/>
<feature type="compositionally biased region" description="Polar residues" evidence="2">
    <location>
        <begin position="188"/>
        <end position="200"/>
    </location>
</feature>
<reference evidence="3 4" key="1">
    <citation type="submission" date="2018-06" db="EMBL/GenBank/DDBJ databases">
        <title>A transcriptomic atlas of mushroom development highlights an independent origin of complex multicellularity.</title>
        <authorList>
            <consortium name="DOE Joint Genome Institute"/>
            <person name="Krizsan K."/>
            <person name="Almasi E."/>
            <person name="Merenyi Z."/>
            <person name="Sahu N."/>
            <person name="Viragh M."/>
            <person name="Koszo T."/>
            <person name="Mondo S."/>
            <person name="Kiss B."/>
            <person name="Balint B."/>
            <person name="Kues U."/>
            <person name="Barry K."/>
            <person name="Hegedus J.C."/>
            <person name="Henrissat B."/>
            <person name="Johnson J."/>
            <person name="Lipzen A."/>
            <person name="Ohm R."/>
            <person name="Nagy I."/>
            <person name="Pangilinan J."/>
            <person name="Yan J."/>
            <person name="Xiong Y."/>
            <person name="Grigoriev I.V."/>
            <person name="Hibbett D.S."/>
            <person name="Nagy L.G."/>
        </authorList>
    </citation>
    <scope>NUCLEOTIDE SEQUENCE [LARGE SCALE GENOMIC DNA]</scope>
    <source>
        <strain evidence="3 4">SZMC22713</strain>
    </source>
</reference>
<organism evidence="3 4">
    <name type="scientific">Rickenella mellea</name>
    <dbReference type="NCBI Taxonomy" id="50990"/>
    <lineage>
        <taxon>Eukaryota</taxon>
        <taxon>Fungi</taxon>
        <taxon>Dikarya</taxon>
        <taxon>Basidiomycota</taxon>
        <taxon>Agaricomycotina</taxon>
        <taxon>Agaricomycetes</taxon>
        <taxon>Hymenochaetales</taxon>
        <taxon>Rickenellaceae</taxon>
        <taxon>Rickenella</taxon>
    </lineage>
</organism>
<feature type="coiled-coil region" evidence="1">
    <location>
        <begin position="14"/>
        <end position="48"/>
    </location>
</feature>
<feature type="compositionally biased region" description="Basic and acidic residues" evidence="2">
    <location>
        <begin position="305"/>
        <end position="314"/>
    </location>
</feature>
<accession>A0A4Y7QKD9</accession>
<feature type="region of interest" description="Disordered" evidence="2">
    <location>
        <begin position="167"/>
        <end position="201"/>
    </location>
</feature>
<keyword evidence="4" id="KW-1185">Reference proteome</keyword>
<evidence type="ECO:0000256" key="1">
    <source>
        <dbReference type="SAM" id="Coils"/>
    </source>
</evidence>
<dbReference type="Proteomes" id="UP000294933">
    <property type="component" value="Unassembled WGS sequence"/>
</dbReference>
<evidence type="ECO:0000256" key="2">
    <source>
        <dbReference type="SAM" id="MobiDB-lite"/>
    </source>
</evidence>
<name>A0A4Y7QKD9_9AGAM</name>
<feature type="region of interest" description="Disordered" evidence="2">
    <location>
        <begin position="257"/>
        <end position="355"/>
    </location>
</feature>